<keyword evidence="3" id="KW-1185">Reference proteome</keyword>
<accession>S7PSX6</accession>
<name>S7PSX6_GLOTA</name>
<dbReference type="HOGENOM" id="CLU_1673422_0_0_1"/>
<feature type="compositionally biased region" description="Polar residues" evidence="1">
    <location>
        <begin position="64"/>
        <end position="73"/>
    </location>
</feature>
<evidence type="ECO:0000313" key="2">
    <source>
        <dbReference type="EMBL" id="EPQ50916.1"/>
    </source>
</evidence>
<protein>
    <submittedName>
        <fullName evidence="2">Uncharacterized protein</fullName>
    </submittedName>
</protein>
<dbReference type="KEGG" id="gtr:GLOTRDRAFT_112645"/>
<feature type="compositionally biased region" description="Pro residues" evidence="1">
    <location>
        <begin position="1"/>
        <end position="13"/>
    </location>
</feature>
<feature type="compositionally biased region" description="Polar residues" evidence="1">
    <location>
        <begin position="87"/>
        <end position="97"/>
    </location>
</feature>
<feature type="compositionally biased region" description="Polar residues" evidence="1">
    <location>
        <begin position="111"/>
        <end position="120"/>
    </location>
</feature>
<sequence length="158" mass="16296">MSSPTPPPPPPHGQPQSHAHTSTSEVLSHTPPVSSPLNPSGHSSPSPNATPTQKPLPLPPTAHPSGSSTSLPAQISGPPLRGRPRGTSISTVRNPSPNRGLAFPSLERVASQPSQHQHFPTSLASSASSLAPIDHERARSASITVASLRHHPASSRSP</sequence>
<proteinExistence type="predicted"/>
<dbReference type="AlphaFoldDB" id="S7PSX6"/>
<evidence type="ECO:0000313" key="3">
    <source>
        <dbReference type="Proteomes" id="UP000030669"/>
    </source>
</evidence>
<reference evidence="2 3" key="1">
    <citation type="journal article" date="2012" name="Science">
        <title>The Paleozoic origin of enzymatic lignin decomposition reconstructed from 31 fungal genomes.</title>
        <authorList>
            <person name="Floudas D."/>
            <person name="Binder M."/>
            <person name="Riley R."/>
            <person name="Barry K."/>
            <person name="Blanchette R.A."/>
            <person name="Henrissat B."/>
            <person name="Martinez A.T."/>
            <person name="Otillar R."/>
            <person name="Spatafora J.W."/>
            <person name="Yadav J.S."/>
            <person name="Aerts A."/>
            <person name="Benoit I."/>
            <person name="Boyd A."/>
            <person name="Carlson A."/>
            <person name="Copeland A."/>
            <person name="Coutinho P.M."/>
            <person name="de Vries R.P."/>
            <person name="Ferreira P."/>
            <person name="Findley K."/>
            <person name="Foster B."/>
            <person name="Gaskell J."/>
            <person name="Glotzer D."/>
            <person name="Gorecki P."/>
            <person name="Heitman J."/>
            <person name="Hesse C."/>
            <person name="Hori C."/>
            <person name="Igarashi K."/>
            <person name="Jurgens J.A."/>
            <person name="Kallen N."/>
            <person name="Kersten P."/>
            <person name="Kohler A."/>
            <person name="Kuees U."/>
            <person name="Kumar T.K.A."/>
            <person name="Kuo A."/>
            <person name="LaButti K."/>
            <person name="Larrondo L.F."/>
            <person name="Lindquist E."/>
            <person name="Ling A."/>
            <person name="Lombard V."/>
            <person name="Lucas S."/>
            <person name="Lundell T."/>
            <person name="Martin R."/>
            <person name="McLaughlin D.J."/>
            <person name="Morgenstern I."/>
            <person name="Morin E."/>
            <person name="Murat C."/>
            <person name="Nagy L.G."/>
            <person name="Nolan M."/>
            <person name="Ohm R.A."/>
            <person name="Patyshakuliyeva A."/>
            <person name="Rokas A."/>
            <person name="Ruiz-Duenas F.J."/>
            <person name="Sabat G."/>
            <person name="Salamov A."/>
            <person name="Samejima M."/>
            <person name="Schmutz J."/>
            <person name="Slot J.C."/>
            <person name="St John F."/>
            <person name="Stenlid J."/>
            <person name="Sun H."/>
            <person name="Sun S."/>
            <person name="Syed K."/>
            <person name="Tsang A."/>
            <person name="Wiebenga A."/>
            <person name="Young D."/>
            <person name="Pisabarro A."/>
            <person name="Eastwood D.C."/>
            <person name="Martin F."/>
            <person name="Cullen D."/>
            <person name="Grigoriev I.V."/>
            <person name="Hibbett D.S."/>
        </authorList>
    </citation>
    <scope>NUCLEOTIDE SEQUENCE [LARGE SCALE GENOMIC DNA]</scope>
    <source>
        <strain evidence="2 3">ATCC 11539</strain>
    </source>
</reference>
<evidence type="ECO:0000256" key="1">
    <source>
        <dbReference type="SAM" id="MobiDB-lite"/>
    </source>
</evidence>
<feature type="compositionally biased region" description="Polar residues" evidence="1">
    <location>
        <begin position="14"/>
        <end position="49"/>
    </location>
</feature>
<feature type="compositionally biased region" description="Low complexity" evidence="1">
    <location>
        <begin position="122"/>
        <end position="131"/>
    </location>
</feature>
<dbReference type="RefSeq" id="XP_007870790.1">
    <property type="nucleotide sequence ID" value="XM_007872599.1"/>
</dbReference>
<dbReference type="GeneID" id="19299586"/>
<dbReference type="EMBL" id="KB469313">
    <property type="protein sequence ID" value="EPQ50916.1"/>
    <property type="molecule type" value="Genomic_DNA"/>
</dbReference>
<organism evidence="2 3">
    <name type="scientific">Gloeophyllum trabeum (strain ATCC 11539 / FP-39264 / Madison 617)</name>
    <name type="common">Brown rot fungus</name>
    <dbReference type="NCBI Taxonomy" id="670483"/>
    <lineage>
        <taxon>Eukaryota</taxon>
        <taxon>Fungi</taxon>
        <taxon>Dikarya</taxon>
        <taxon>Basidiomycota</taxon>
        <taxon>Agaricomycotina</taxon>
        <taxon>Agaricomycetes</taxon>
        <taxon>Gloeophyllales</taxon>
        <taxon>Gloeophyllaceae</taxon>
        <taxon>Gloeophyllum</taxon>
    </lineage>
</organism>
<gene>
    <name evidence="2" type="ORF">GLOTRDRAFT_112645</name>
</gene>
<feature type="region of interest" description="Disordered" evidence="1">
    <location>
        <begin position="1"/>
        <end position="132"/>
    </location>
</feature>
<feature type="non-terminal residue" evidence="2">
    <location>
        <position position="158"/>
    </location>
</feature>
<dbReference type="Proteomes" id="UP000030669">
    <property type="component" value="Unassembled WGS sequence"/>
</dbReference>